<keyword evidence="2" id="KW-0560">Oxidoreductase</keyword>
<dbReference type="AlphaFoldDB" id="A0A382ZRK7"/>
<accession>A0A382ZRK7</accession>
<dbReference type="EMBL" id="UINC01186159">
    <property type="protein sequence ID" value="SVD98246.1"/>
    <property type="molecule type" value="Genomic_DNA"/>
</dbReference>
<dbReference type="GO" id="GO:0016616">
    <property type="term" value="F:oxidoreductase activity, acting on the CH-OH group of donors, NAD or NADP as acceptor"/>
    <property type="evidence" value="ECO:0007669"/>
    <property type="project" value="TreeGrafter"/>
</dbReference>
<proteinExistence type="inferred from homology"/>
<evidence type="ECO:0000256" key="2">
    <source>
        <dbReference type="ARBA" id="ARBA00023002"/>
    </source>
</evidence>
<evidence type="ECO:0000256" key="1">
    <source>
        <dbReference type="ARBA" id="ARBA00006484"/>
    </source>
</evidence>
<dbReference type="InterPro" id="IPR002347">
    <property type="entry name" value="SDR_fam"/>
</dbReference>
<dbReference type="Gene3D" id="3.40.50.720">
    <property type="entry name" value="NAD(P)-binding Rossmann-like Domain"/>
    <property type="match status" value="1"/>
</dbReference>
<organism evidence="3">
    <name type="scientific">marine metagenome</name>
    <dbReference type="NCBI Taxonomy" id="408172"/>
    <lineage>
        <taxon>unclassified sequences</taxon>
        <taxon>metagenomes</taxon>
        <taxon>ecological metagenomes</taxon>
    </lineage>
</organism>
<dbReference type="PANTHER" id="PTHR42760:SF133">
    <property type="entry name" value="3-OXOACYL-[ACYL-CARRIER-PROTEIN] REDUCTASE"/>
    <property type="match status" value="1"/>
</dbReference>
<reference evidence="3" key="1">
    <citation type="submission" date="2018-05" db="EMBL/GenBank/DDBJ databases">
        <authorList>
            <person name="Lanie J.A."/>
            <person name="Ng W.-L."/>
            <person name="Kazmierczak K.M."/>
            <person name="Andrzejewski T.M."/>
            <person name="Davidsen T.M."/>
            <person name="Wayne K.J."/>
            <person name="Tettelin H."/>
            <person name="Glass J.I."/>
            <person name="Rusch D."/>
            <person name="Podicherti R."/>
            <person name="Tsui H.-C.T."/>
            <person name="Winkler M.E."/>
        </authorList>
    </citation>
    <scope>NUCLEOTIDE SEQUENCE</scope>
</reference>
<name>A0A382ZRK7_9ZZZZ</name>
<gene>
    <name evidence="3" type="ORF">METZ01_LOCUS451100</name>
</gene>
<sequence length="170" mass="17980">MDGLVHFAGISALVPLKVMKLKKLQEILNINLLAFFELTKYFSKDKYFNKLGASIIGASSVSSLRGAPALSGYSCSKAALDGAVRSLACELATKKIRINSIAPGFVKTPMGDEVLKTLSPEATDKILSAHPLGIGTPEDIANLVTFLLSDSARWITGSTICIDGGFSISS</sequence>
<dbReference type="PRINTS" id="PR00081">
    <property type="entry name" value="GDHRDH"/>
</dbReference>
<evidence type="ECO:0000313" key="3">
    <source>
        <dbReference type="EMBL" id="SVD98246.1"/>
    </source>
</evidence>
<comment type="similarity">
    <text evidence="1">Belongs to the short-chain dehydrogenases/reductases (SDR) family.</text>
</comment>
<dbReference type="Pfam" id="PF13561">
    <property type="entry name" value="adh_short_C2"/>
    <property type="match status" value="1"/>
</dbReference>
<protein>
    <submittedName>
        <fullName evidence="3">Uncharacterized protein</fullName>
    </submittedName>
</protein>
<dbReference type="InterPro" id="IPR036291">
    <property type="entry name" value="NAD(P)-bd_dom_sf"/>
</dbReference>
<dbReference type="SUPFAM" id="SSF51735">
    <property type="entry name" value="NAD(P)-binding Rossmann-fold domains"/>
    <property type="match status" value="1"/>
</dbReference>
<dbReference type="PANTHER" id="PTHR42760">
    <property type="entry name" value="SHORT-CHAIN DEHYDROGENASES/REDUCTASES FAMILY MEMBER"/>
    <property type="match status" value="1"/>
</dbReference>